<evidence type="ECO:0000256" key="5">
    <source>
        <dbReference type="ARBA" id="ARBA00023033"/>
    </source>
</evidence>
<dbReference type="Gene3D" id="3.50.50.60">
    <property type="entry name" value="FAD/NAD(P)-binding domain"/>
    <property type="match status" value="1"/>
</dbReference>
<proteinExistence type="inferred from homology"/>
<gene>
    <name evidence="7" type="ORF">SCHPADRAFT_936865</name>
</gene>
<keyword evidence="2" id="KW-0285">Flavoprotein</keyword>
<keyword evidence="3" id="KW-0274">FAD</keyword>
<dbReference type="OrthoDB" id="1878542at2759"/>
<dbReference type="GO" id="GO:0004497">
    <property type="term" value="F:monooxygenase activity"/>
    <property type="evidence" value="ECO:0007669"/>
    <property type="project" value="UniProtKB-KW"/>
</dbReference>
<dbReference type="PRINTS" id="PR00420">
    <property type="entry name" value="RNGMNOXGNASE"/>
</dbReference>
<evidence type="ECO:0000256" key="1">
    <source>
        <dbReference type="ARBA" id="ARBA00007992"/>
    </source>
</evidence>
<dbReference type="Proteomes" id="UP000053477">
    <property type="component" value="Unassembled WGS sequence"/>
</dbReference>
<dbReference type="PANTHER" id="PTHR13789">
    <property type="entry name" value="MONOOXYGENASE"/>
    <property type="match status" value="1"/>
</dbReference>
<keyword evidence="8" id="KW-1185">Reference proteome</keyword>
<dbReference type="SUPFAM" id="SSF51905">
    <property type="entry name" value="FAD/NAD(P)-binding domain"/>
    <property type="match status" value="1"/>
</dbReference>
<dbReference type="PANTHER" id="PTHR13789:SF147">
    <property type="entry name" value="PUTATIVE (AFU_ORTHOLOGUE AFUA_2G01950)-RELATED"/>
    <property type="match status" value="1"/>
</dbReference>
<comment type="similarity">
    <text evidence="1">Belongs to the paxM FAD-dependent monooxygenase family.</text>
</comment>
<organism evidence="7 8">
    <name type="scientific">Schizopora paradoxa</name>
    <dbReference type="NCBI Taxonomy" id="27342"/>
    <lineage>
        <taxon>Eukaryota</taxon>
        <taxon>Fungi</taxon>
        <taxon>Dikarya</taxon>
        <taxon>Basidiomycota</taxon>
        <taxon>Agaricomycotina</taxon>
        <taxon>Agaricomycetes</taxon>
        <taxon>Hymenochaetales</taxon>
        <taxon>Schizoporaceae</taxon>
        <taxon>Schizopora</taxon>
    </lineage>
</organism>
<dbReference type="AlphaFoldDB" id="A0A0H2S7N9"/>
<keyword evidence="4" id="KW-0560">Oxidoreductase</keyword>
<evidence type="ECO:0000256" key="2">
    <source>
        <dbReference type="ARBA" id="ARBA00022630"/>
    </source>
</evidence>
<evidence type="ECO:0000259" key="6">
    <source>
        <dbReference type="Pfam" id="PF01494"/>
    </source>
</evidence>
<protein>
    <submittedName>
        <fullName evidence="7">FAD/NAD-binding domain-containing protein</fullName>
    </submittedName>
</protein>
<dbReference type="Pfam" id="PF01494">
    <property type="entry name" value="FAD_binding_3"/>
    <property type="match status" value="1"/>
</dbReference>
<dbReference type="GO" id="GO:0071949">
    <property type="term" value="F:FAD binding"/>
    <property type="evidence" value="ECO:0007669"/>
    <property type="project" value="InterPro"/>
</dbReference>
<reference evidence="7 8" key="1">
    <citation type="submission" date="2015-04" db="EMBL/GenBank/DDBJ databases">
        <title>Complete genome sequence of Schizopora paradoxa KUC8140, a cosmopolitan wood degrader in East Asia.</title>
        <authorList>
            <consortium name="DOE Joint Genome Institute"/>
            <person name="Min B."/>
            <person name="Park H."/>
            <person name="Jang Y."/>
            <person name="Kim J.-J."/>
            <person name="Kim K.H."/>
            <person name="Pangilinan J."/>
            <person name="Lipzen A."/>
            <person name="Riley R."/>
            <person name="Grigoriev I.V."/>
            <person name="Spatafora J.W."/>
            <person name="Choi I.-G."/>
        </authorList>
    </citation>
    <scope>NUCLEOTIDE SEQUENCE [LARGE SCALE GENOMIC DNA]</scope>
    <source>
        <strain evidence="7 8">KUC8140</strain>
    </source>
</reference>
<dbReference type="InParanoid" id="A0A0H2S7N9"/>
<dbReference type="InterPro" id="IPR050493">
    <property type="entry name" value="FAD-dep_Monooxygenase_BioMet"/>
</dbReference>
<name>A0A0H2S7N9_9AGAM</name>
<evidence type="ECO:0000313" key="8">
    <source>
        <dbReference type="Proteomes" id="UP000053477"/>
    </source>
</evidence>
<keyword evidence="5" id="KW-0503">Monooxygenase</keyword>
<dbReference type="STRING" id="27342.A0A0H2S7N9"/>
<accession>A0A0H2S7N9</accession>
<dbReference type="InterPro" id="IPR002938">
    <property type="entry name" value="FAD-bd"/>
</dbReference>
<evidence type="ECO:0000256" key="4">
    <source>
        <dbReference type="ARBA" id="ARBA00023002"/>
    </source>
</evidence>
<evidence type="ECO:0000313" key="7">
    <source>
        <dbReference type="EMBL" id="KLO17673.1"/>
    </source>
</evidence>
<evidence type="ECO:0000256" key="3">
    <source>
        <dbReference type="ARBA" id="ARBA00022827"/>
    </source>
</evidence>
<dbReference type="EMBL" id="KQ085902">
    <property type="protein sequence ID" value="KLO17673.1"/>
    <property type="molecule type" value="Genomic_DNA"/>
</dbReference>
<dbReference type="InterPro" id="IPR036188">
    <property type="entry name" value="FAD/NAD-bd_sf"/>
</dbReference>
<sequence length="482" mass="54076">MSVNMPFPSAPVYSGLFHRAADVSLHFVVVGASVGGLSVAYNLRQAGHTVHVLEKSSKLAFESATGGIRVPPNMTKLLFHWGLEDIIMRTGVKCPRIDFLEGTNGEILSSVLYHDALTRELQAETIAMKYSDLIQVLYDLNIESGVRVDYDAEIVDVNLEKPYVILESGEQIFGDIVVGTDGPRSVVRRKMDGAEIREGPYTGHTFTIPVANMQRDPELREFTRDGTWKLWMGPKKCILSFMVRKDTYAVQLIWPRRNPSLGWDKPVSLSEFDVSEFEPRAQRLVRLGAEAIETQHVLQDPLEQWFSPNGKAFLVGDALHFLNPGTFHGAALAMEDAAVVGSLFSRLRTRNRQEILVLLNAYQEIREERCNLITDSEYERIHFSVLEVGDPIRAQRDAGLKASREIGALDWDSVSEEYLKAQWEEFKGSFGYEAYDAADSWWVDWGSLREKMSVRSIPEDEELPQAVGTLAGANVVATTSVY</sequence>
<feature type="domain" description="FAD-binding" evidence="6">
    <location>
        <begin position="28"/>
        <end position="374"/>
    </location>
</feature>